<dbReference type="Pfam" id="PF13561">
    <property type="entry name" value="adh_short_C2"/>
    <property type="match status" value="1"/>
</dbReference>
<gene>
    <name evidence="3" type="ORF">QUW02_08535</name>
</gene>
<dbReference type="EC" id="1.-.-.-" evidence="3"/>
<sequence length="277" mass="30240">MSIKQIVKRGLTYIIKGTPIKKTVSEISYLSPSETLKGKKIIITGGGSGLGLAMARKFIQEKAEVLIAGRNEKKLQDAAQKLGCKYLQLDVTDCHSFKTFMENAAKELGGFNVLVSNAGVSLHENSFFEVTPESFDIQINTNFKGSFFLAQQFISYLKEVKQKGSILFISSETGTTVDCRPYGYTKAAINSMTKGLAHLFAKDEIRINAIAPGITASDMTGLSCEGNIYFPGNIIERVYMPEEVAETACFLISDAAGCISGEIITCNNAKTVNPRWK</sequence>
<dbReference type="Proteomes" id="UP001228403">
    <property type="component" value="Unassembled WGS sequence"/>
</dbReference>
<dbReference type="GO" id="GO:0016491">
    <property type="term" value="F:oxidoreductase activity"/>
    <property type="evidence" value="ECO:0007669"/>
    <property type="project" value="UniProtKB-KW"/>
</dbReference>
<dbReference type="PRINTS" id="PR00081">
    <property type="entry name" value="GDHRDH"/>
</dbReference>
<comment type="caution">
    <text evidence="3">The sequence shown here is derived from an EMBL/GenBank/DDBJ whole genome shotgun (WGS) entry which is preliminary data.</text>
</comment>
<evidence type="ECO:0000256" key="1">
    <source>
        <dbReference type="ARBA" id="ARBA00006484"/>
    </source>
</evidence>
<reference evidence="4" key="1">
    <citation type="submission" date="2023-07" db="EMBL/GenBank/DDBJ databases">
        <title>Identification and characterization of horizontal gene transfer across gut microbiota members of farm animals based on homology search.</title>
        <authorList>
            <person name="Schwarzerova J."/>
            <person name="Nykrynova M."/>
            <person name="Jureckova K."/>
            <person name="Cejkova D."/>
            <person name="Rychlik I."/>
        </authorList>
    </citation>
    <scope>NUCLEOTIDE SEQUENCE [LARGE SCALE GENOMIC DNA]</scope>
    <source>
        <strain evidence="4">ET4</strain>
    </source>
</reference>
<dbReference type="CDD" id="cd05233">
    <property type="entry name" value="SDR_c"/>
    <property type="match status" value="1"/>
</dbReference>
<dbReference type="PANTHER" id="PTHR43669">
    <property type="entry name" value="5-KETO-D-GLUCONATE 5-REDUCTASE"/>
    <property type="match status" value="1"/>
</dbReference>
<evidence type="ECO:0000313" key="4">
    <source>
        <dbReference type="Proteomes" id="UP001228403"/>
    </source>
</evidence>
<evidence type="ECO:0000313" key="3">
    <source>
        <dbReference type="EMBL" id="MDM8145964.1"/>
    </source>
</evidence>
<protein>
    <submittedName>
        <fullName evidence="3">SDR family oxidoreductase</fullName>
        <ecNumber evidence="3">1.-.-.-</ecNumber>
    </submittedName>
</protein>
<accession>A0ABT7U608</accession>
<evidence type="ECO:0000256" key="2">
    <source>
        <dbReference type="ARBA" id="ARBA00023002"/>
    </source>
</evidence>
<dbReference type="EMBL" id="JAUDCF010000018">
    <property type="protein sequence ID" value="MDM8145964.1"/>
    <property type="molecule type" value="Genomic_DNA"/>
</dbReference>
<comment type="similarity">
    <text evidence="1">Belongs to the short-chain dehydrogenases/reductases (SDR) family.</text>
</comment>
<organism evidence="3 4">
    <name type="scientific">Bacteroides eggerthii</name>
    <dbReference type="NCBI Taxonomy" id="28111"/>
    <lineage>
        <taxon>Bacteria</taxon>
        <taxon>Pseudomonadati</taxon>
        <taxon>Bacteroidota</taxon>
        <taxon>Bacteroidia</taxon>
        <taxon>Bacteroidales</taxon>
        <taxon>Bacteroidaceae</taxon>
        <taxon>Bacteroides</taxon>
    </lineage>
</organism>
<dbReference type="SUPFAM" id="SSF51735">
    <property type="entry name" value="NAD(P)-binding Rossmann-fold domains"/>
    <property type="match status" value="1"/>
</dbReference>
<proteinExistence type="inferred from homology"/>
<keyword evidence="2 3" id="KW-0560">Oxidoreductase</keyword>
<dbReference type="InterPro" id="IPR036291">
    <property type="entry name" value="NAD(P)-bd_dom_sf"/>
</dbReference>
<dbReference type="PANTHER" id="PTHR43669:SF3">
    <property type="entry name" value="ALCOHOL DEHYDROGENASE, PUTATIVE (AFU_ORTHOLOGUE AFUA_3G03445)-RELATED"/>
    <property type="match status" value="1"/>
</dbReference>
<dbReference type="Gene3D" id="3.40.50.720">
    <property type="entry name" value="NAD(P)-binding Rossmann-like Domain"/>
    <property type="match status" value="1"/>
</dbReference>
<keyword evidence="4" id="KW-1185">Reference proteome</keyword>
<dbReference type="InterPro" id="IPR002347">
    <property type="entry name" value="SDR_fam"/>
</dbReference>
<dbReference type="PRINTS" id="PR00080">
    <property type="entry name" value="SDRFAMILY"/>
</dbReference>
<name>A0ABT7U608_9BACE</name>